<feature type="transmembrane region" description="Helical" evidence="7">
    <location>
        <begin position="87"/>
        <end position="109"/>
    </location>
</feature>
<dbReference type="InterPro" id="IPR009606">
    <property type="entry name" value="DEAL/Modifying_wall_lignin1/2"/>
</dbReference>
<dbReference type="GO" id="GO:0012505">
    <property type="term" value="C:endomembrane system"/>
    <property type="evidence" value="ECO:0007669"/>
    <property type="project" value="UniProtKB-SubCell"/>
</dbReference>
<gene>
    <name evidence="8" type="ORF">QVD17_30095</name>
</gene>
<evidence type="ECO:0000256" key="4">
    <source>
        <dbReference type="ARBA" id="ARBA00022989"/>
    </source>
</evidence>
<feature type="transmembrane region" description="Helical" evidence="7">
    <location>
        <begin position="136"/>
        <end position="157"/>
    </location>
</feature>
<reference evidence="8" key="1">
    <citation type="journal article" date="2023" name="bioRxiv">
        <title>Improved chromosome-level genome assembly for marigold (Tagetes erecta).</title>
        <authorList>
            <person name="Jiang F."/>
            <person name="Yuan L."/>
            <person name="Wang S."/>
            <person name="Wang H."/>
            <person name="Xu D."/>
            <person name="Wang A."/>
            <person name="Fan W."/>
        </authorList>
    </citation>
    <scope>NUCLEOTIDE SEQUENCE</scope>
    <source>
        <strain evidence="8">WSJ</strain>
        <tissue evidence="8">Leaf</tissue>
    </source>
</reference>
<evidence type="ECO:0000256" key="6">
    <source>
        <dbReference type="ARBA" id="ARBA00029467"/>
    </source>
</evidence>
<feature type="transmembrane region" description="Helical" evidence="7">
    <location>
        <begin position="12"/>
        <end position="31"/>
    </location>
</feature>
<comment type="similarity">
    <text evidence="6">Belongs to the DESIGUAL family.</text>
</comment>
<evidence type="ECO:0000313" key="8">
    <source>
        <dbReference type="EMBL" id="KAK1414351.1"/>
    </source>
</evidence>
<name>A0AAD8K3J9_TARER</name>
<dbReference type="PANTHER" id="PTHR31769">
    <property type="entry name" value="OS07G0462200 PROTEIN-RELATED"/>
    <property type="match status" value="1"/>
</dbReference>
<keyword evidence="2 7" id="KW-0812">Transmembrane</keyword>
<evidence type="ECO:0000256" key="2">
    <source>
        <dbReference type="ARBA" id="ARBA00022692"/>
    </source>
</evidence>
<comment type="caution">
    <text evidence="8">The sequence shown here is derived from an EMBL/GenBank/DDBJ whole genome shotgun (WGS) entry which is preliminary data.</text>
</comment>
<proteinExistence type="inferred from homology"/>
<protein>
    <submittedName>
        <fullName evidence="8">Uncharacterized protein</fullName>
    </submittedName>
</protein>
<evidence type="ECO:0000256" key="3">
    <source>
        <dbReference type="ARBA" id="ARBA00022729"/>
    </source>
</evidence>
<keyword evidence="4 7" id="KW-1133">Transmembrane helix</keyword>
<sequence length="179" mass="19643">MDGHNEQRSRVKLTIVVAMIGLLSVALGFTLEATKIQLDDVIDPYGQGCTYPSHSHSITLGVLAIVALLAFRVYCPETRNSSSMVQLSRYLSWVAWFVAMIFYIFGVLMTTKQGDTLEYVDGFESYYSCNVVKPGIFGAGASFALTSVILENVYLVVSQQQNDKTTSDPSTQPSNVAMC</sequence>
<dbReference type="InterPro" id="IPR052222">
    <property type="entry name" value="DESIGUAL"/>
</dbReference>
<comment type="subcellular location">
    <subcellularLocation>
        <location evidence="1">Endomembrane system</location>
        <topology evidence="1">Multi-pass membrane protein</topology>
    </subcellularLocation>
</comment>
<dbReference type="EMBL" id="JAUHHV010000008">
    <property type="protein sequence ID" value="KAK1414351.1"/>
    <property type="molecule type" value="Genomic_DNA"/>
</dbReference>
<accession>A0AAD8K3J9</accession>
<keyword evidence="9" id="KW-1185">Reference proteome</keyword>
<dbReference type="AlphaFoldDB" id="A0AAD8K3J9"/>
<evidence type="ECO:0000256" key="5">
    <source>
        <dbReference type="ARBA" id="ARBA00023136"/>
    </source>
</evidence>
<organism evidence="8 9">
    <name type="scientific">Tagetes erecta</name>
    <name type="common">African marigold</name>
    <dbReference type="NCBI Taxonomy" id="13708"/>
    <lineage>
        <taxon>Eukaryota</taxon>
        <taxon>Viridiplantae</taxon>
        <taxon>Streptophyta</taxon>
        <taxon>Embryophyta</taxon>
        <taxon>Tracheophyta</taxon>
        <taxon>Spermatophyta</taxon>
        <taxon>Magnoliopsida</taxon>
        <taxon>eudicotyledons</taxon>
        <taxon>Gunneridae</taxon>
        <taxon>Pentapetalae</taxon>
        <taxon>asterids</taxon>
        <taxon>campanulids</taxon>
        <taxon>Asterales</taxon>
        <taxon>Asteraceae</taxon>
        <taxon>Asteroideae</taxon>
        <taxon>Heliantheae alliance</taxon>
        <taxon>Tageteae</taxon>
        <taxon>Tagetes</taxon>
    </lineage>
</organism>
<evidence type="ECO:0000256" key="1">
    <source>
        <dbReference type="ARBA" id="ARBA00004127"/>
    </source>
</evidence>
<dbReference type="Proteomes" id="UP001229421">
    <property type="component" value="Unassembled WGS sequence"/>
</dbReference>
<keyword evidence="5 7" id="KW-0472">Membrane</keyword>
<dbReference type="Pfam" id="PF06749">
    <property type="entry name" value="DUF1218"/>
    <property type="match status" value="1"/>
</dbReference>
<keyword evidence="3" id="KW-0732">Signal</keyword>
<evidence type="ECO:0000313" key="9">
    <source>
        <dbReference type="Proteomes" id="UP001229421"/>
    </source>
</evidence>
<feature type="transmembrane region" description="Helical" evidence="7">
    <location>
        <begin position="58"/>
        <end position="75"/>
    </location>
</feature>
<evidence type="ECO:0000256" key="7">
    <source>
        <dbReference type="SAM" id="Phobius"/>
    </source>
</evidence>